<name>K1R8R5_MAGGI</name>
<proteinExistence type="predicted"/>
<dbReference type="InParanoid" id="K1R8R5"/>
<evidence type="ECO:0000313" key="1">
    <source>
        <dbReference type="EMBL" id="EKC37540.1"/>
    </source>
</evidence>
<sequence length="126" mass="14790">MYYLNCLCSVLQLNTSDSPNLHRLTQYSLHWALTAAQKRELAILCWILSPDELLNKCIFIDNNLKRLNEFYEISAVQSQLFVSSSIIINGKRKRINKIMICRPFWLNKNYIEPMKTMSFLMRIGAI</sequence>
<dbReference type="HOGENOM" id="CLU_143053_0_0_1"/>
<accession>K1R8R5</accession>
<organism evidence="1">
    <name type="scientific">Magallana gigas</name>
    <name type="common">Pacific oyster</name>
    <name type="synonym">Crassostrea gigas</name>
    <dbReference type="NCBI Taxonomy" id="29159"/>
    <lineage>
        <taxon>Eukaryota</taxon>
        <taxon>Metazoa</taxon>
        <taxon>Spiralia</taxon>
        <taxon>Lophotrochozoa</taxon>
        <taxon>Mollusca</taxon>
        <taxon>Bivalvia</taxon>
        <taxon>Autobranchia</taxon>
        <taxon>Pteriomorphia</taxon>
        <taxon>Ostreida</taxon>
        <taxon>Ostreoidea</taxon>
        <taxon>Ostreidae</taxon>
        <taxon>Magallana</taxon>
    </lineage>
</organism>
<dbReference type="AlphaFoldDB" id="K1R8R5"/>
<gene>
    <name evidence="1" type="ORF">CGI_10022061</name>
</gene>
<protein>
    <submittedName>
        <fullName evidence="1">Uncharacterized protein</fullName>
    </submittedName>
</protein>
<reference evidence="1" key="1">
    <citation type="journal article" date="2012" name="Nature">
        <title>The oyster genome reveals stress adaptation and complexity of shell formation.</title>
        <authorList>
            <person name="Zhang G."/>
            <person name="Fang X."/>
            <person name="Guo X."/>
            <person name="Li L."/>
            <person name="Luo R."/>
            <person name="Xu F."/>
            <person name="Yang P."/>
            <person name="Zhang L."/>
            <person name="Wang X."/>
            <person name="Qi H."/>
            <person name="Xiong Z."/>
            <person name="Que H."/>
            <person name="Xie Y."/>
            <person name="Holland P.W."/>
            <person name="Paps J."/>
            <person name="Zhu Y."/>
            <person name="Wu F."/>
            <person name="Chen Y."/>
            <person name="Wang J."/>
            <person name="Peng C."/>
            <person name="Meng J."/>
            <person name="Yang L."/>
            <person name="Liu J."/>
            <person name="Wen B."/>
            <person name="Zhang N."/>
            <person name="Huang Z."/>
            <person name="Zhu Q."/>
            <person name="Feng Y."/>
            <person name="Mount A."/>
            <person name="Hedgecock D."/>
            <person name="Xu Z."/>
            <person name="Liu Y."/>
            <person name="Domazet-Loso T."/>
            <person name="Du Y."/>
            <person name="Sun X."/>
            <person name="Zhang S."/>
            <person name="Liu B."/>
            <person name="Cheng P."/>
            <person name="Jiang X."/>
            <person name="Li J."/>
            <person name="Fan D."/>
            <person name="Wang W."/>
            <person name="Fu W."/>
            <person name="Wang T."/>
            <person name="Wang B."/>
            <person name="Zhang J."/>
            <person name="Peng Z."/>
            <person name="Li Y."/>
            <person name="Li N."/>
            <person name="Wang J."/>
            <person name="Chen M."/>
            <person name="He Y."/>
            <person name="Tan F."/>
            <person name="Song X."/>
            <person name="Zheng Q."/>
            <person name="Huang R."/>
            <person name="Yang H."/>
            <person name="Du X."/>
            <person name="Chen L."/>
            <person name="Yang M."/>
            <person name="Gaffney P.M."/>
            <person name="Wang S."/>
            <person name="Luo L."/>
            <person name="She Z."/>
            <person name="Ming Y."/>
            <person name="Huang W."/>
            <person name="Zhang S."/>
            <person name="Huang B."/>
            <person name="Zhang Y."/>
            <person name="Qu T."/>
            <person name="Ni P."/>
            <person name="Miao G."/>
            <person name="Wang J."/>
            <person name="Wang Q."/>
            <person name="Steinberg C.E."/>
            <person name="Wang H."/>
            <person name="Li N."/>
            <person name="Qian L."/>
            <person name="Zhang G."/>
            <person name="Li Y."/>
            <person name="Yang H."/>
            <person name="Liu X."/>
            <person name="Wang J."/>
            <person name="Yin Y."/>
            <person name="Wang J."/>
        </authorList>
    </citation>
    <scope>NUCLEOTIDE SEQUENCE [LARGE SCALE GENOMIC DNA]</scope>
    <source>
        <strain evidence="1">05x7-T-G4-1.051#20</strain>
    </source>
</reference>
<dbReference type="EMBL" id="JH817402">
    <property type="protein sequence ID" value="EKC37540.1"/>
    <property type="molecule type" value="Genomic_DNA"/>
</dbReference>